<keyword evidence="2" id="KW-1185">Reference proteome</keyword>
<dbReference type="RefSeq" id="WP_234754872.1">
    <property type="nucleotide sequence ID" value="NZ_BAAAWN010000001.1"/>
</dbReference>
<proteinExistence type="predicted"/>
<protein>
    <submittedName>
        <fullName evidence="1">Uncharacterized protein</fullName>
    </submittedName>
</protein>
<evidence type="ECO:0000313" key="1">
    <source>
        <dbReference type="EMBL" id="MFB9820316.1"/>
    </source>
</evidence>
<name>A0ABV5XZZ0_ARTRM</name>
<dbReference type="EMBL" id="JBHMBC010000018">
    <property type="protein sequence ID" value="MFB9820316.1"/>
    <property type="molecule type" value="Genomic_DNA"/>
</dbReference>
<gene>
    <name evidence="1" type="ORF">ACFFP1_12515</name>
</gene>
<organism evidence="1 2">
    <name type="scientific">Arthrobacter ramosus</name>
    <dbReference type="NCBI Taxonomy" id="1672"/>
    <lineage>
        <taxon>Bacteria</taxon>
        <taxon>Bacillati</taxon>
        <taxon>Actinomycetota</taxon>
        <taxon>Actinomycetes</taxon>
        <taxon>Micrococcales</taxon>
        <taxon>Micrococcaceae</taxon>
        <taxon>Arthrobacter</taxon>
    </lineage>
</organism>
<sequence length="47" mass="5064">MTEARGIRPSQKGTALAKDVWMFGIAVALVLDPRRKSGKPTSVPLGR</sequence>
<evidence type="ECO:0000313" key="2">
    <source>
        <dbReference type="Proteomes" id="UP001589702"/>
    </source>
</evidence>
<dbReference type="Proteomes" id="UP001589702">
    <property type="component" value="Unassembled WGS sequence"/>
</dbReference>
<accession>A0ABV5XZZ0</accession>
<comment type="caution">
    <text evidence="1">The sequence shown here is derived from an EMBL/GenBank/DDBJ whole genome shotgun (WGS) entry which is preliminary data.</text>
</comment>
<reference evidence="1 2" key="1">
    <citation type="submission" date="2024-09" db="EMBL/GenBank/DDBJ databases">
        <authorList>
            <person name="Sun Q."/>
            <person name="Mori K."/>
        </authorList>
    </citation>
    <scope>NUCLEOTIDE SEQUENCE [LARGE SCALE GENOMIC DNA]</scope>
    <source>
        <strain evidence="1 2">JCM 1334</strain>
    </source>
</reference>